<accession>A0ACC0VBW1</accession>
<organism evidence="1 2">
    <name type="scientific">Trichothecium roseum</name>
    <dbReference type="NCBI Taxonomy" id="47278"/>
    <lineage>
        <taxon>Eukaryota</taxon>
        <taxon>Fungi</taxon>
        <taxon>Dikarya</taxon>
        <taxon>Ascomycota</taxon>
        <taxon>Pezizomycotina</taxon>
        <taxon>Sordariomycetes</taxon>
        <taxon>Hypocreomycetidae</taxon>
        <taxon>Hypocreales</taxon>
        <taxon>Hypocreales incertae sedis</taxon>
        <taxon>Trichothecium</taxon>
    </lineage>
</organism>
<comment type="caution">
    <text evidence="1">The sequence shown here is derived from an EMBL/GenBank/DDBJ whole genome shotgun (WGS) entry which is preliminary data.</text>
</comment>
<dbReference type="EMBL" id="CM047940">
    <property type="protein sequence ID" value="KAI9903613.1"/>
    <property type="molecule type" value="Genomic_DNA"/>
</dbReference>
<reference evidence="1" key="1">
    <citation type="submission" date="2022-10" db="EMBL/GenBank/DDBJ databases">
        <title>Complete Genome of Trichothecium roseum strain YXFP-22015, a Plant Pathogen Isolated from Citrus.</title>
        <authorList>
            <person name="Wang Y."/>
            <person name="Zhu L."/>
        </authorList>
    </citation>
    <scope>NUCLEOTIDE SEQUENCE</scope>
    <source>
        <strain evidence="1">YXFP-22015</strain>
    </source>
</reference>
<proteinExistence type="predicted"/>
<evidence type="ECO:0000313" key="2">
    <source>
        <dbReference type="Proteomes" id="UP001163324"/>
    </source>
</evidence>
<keyword evidence="2" id="KW-1185">Reference proteome</keyword>
<evidence type="ECO:0000313" key="1">
    <source>
        <dbReference type="EMBL" id="KAI9903613.1"/>
    </source>
</evidence>
<protein>
    <submittedName>
        <fullName evidence="1">Uncharacterized protein</fullName>
    </submittedName>
</protein>
<sequence>MPSSQPSPIPPSYPGGPQKYCYDNPSNPTCAASVPGTYHYDPSPAANIFFAALFSACLLALALIWAVAAFRNRRGRHHGSTGTAAFNVALALGLACEILGYAGRLMGVRNRWDANGFLMQICCLTVGPAFMAAAVYLCLRRVVAVFGEQRSRIPAKWYTRIFIPCDVVSLILQAGGGAIASIASDAQRNPSSSSSPPAITVDQGTHIMVAGLAFQVATVTGFILAAADFALRCYRHHRTSGTLSTSSPSSSTADEEELIAMRSSCRFHAFLAALALAALCILVRSAFRVAELSRGWDGPVMAREDLFIAFEGVLIAVAVLALVIFHPAFCGPALFAGVKNKEKSAAAKSFREIDTSYSSISQNDAA</sequence>
<gene>
    <name evidence="1" type="ORF">N3K66_000142</name>
</gene>
<name>A0ACC0VBW1_9HYPO</name>
<dbReference type="Proteomes" id="UP001163324">
    <property type="component" value="Chromosome 1"/>
</dbReference>